<proteinExistence type="predicted"/>
<dbReference type="EMBL" id="LWBP01000078">
    <property type="protein sequence ID" value="OQP65148.1"/>
    <property type="molecule type" value="Genomic_DNA"/>
</dbReference>
<organism evidence="3 4">
    <name type="scientific">Niastella populi</name>
    <dbReference type="NCBI Taxonomy" id="550983"/>
    <lineage>
        <taxon>Bacteria</taxon>
        <taxon>Pseudomonadati</taxon>
        <taxon>Bacteroidota</taxon>
        <taxon>Chitinophagia</taxon>
        <taxon>Chitinophagales</taxon>
        <taxon>Chitinophagaceae</taxon>
        <taxon>Niastella</taxon>
    </lineage>
</organism>
<evidence type="ECO:0000313" key="3">
    <source>
        <dbReference type="EMBL" id="OQP65148.1"/>
    </source>
</evidence>
<dbReference type="Gene3D" id="2.40.30.10">
    <property type="entry name" value="Translation factors"/>
    <property type="match status" value="1"/>
</dbReference>
<keyword evidence="2" id="KW-0342">GTP-binding</keyword>
<gene>
    <name evidence="3" type="ORF">A4R26_14865</name>
</gene>
<dbReference type="AlphaFoldDB" id="A0A1V9G3S0"/>
<dbReference type="InterPro" id="IPR009001">
    <property type="entry name" value="Transl_elong_EF1A/Init_IF2_C"/>
</dbReference>
<dbReference type="STRING" id="550983.A4R26_14865"/>
<keyword evidence="1" id="KW-0547">Nucleotide-binding</keyword>
<reference evidence="4" key="1">
    <citation type="submission" date="2016-04" db="EMBL/GenBank/DDBJ databases">
        <authorList>
            <person name="Chen L."/>
            <person name="Zhuang W."/>
            <person name="Wang G."/>
        </authorList>
    </citation>
    <scope>NUCLEOTIDE SEQUENCE [LARGE SCALE GENOMIC DNA]</scope>
    <source>
        <strain evidence="4">208</strain>
    </source>
</reference>
<protein>
    <submittedName>
        <fullName evidence="3">Uncharacterized protein</fullName>
    </submittedName>
</protein>
<accession>A0A1V9G3S0</accession>
<evidence type="ECO:0000256" key="1">
    <source>
        <dbReference type="ARBA" id="ARBA00022741"/>
    </source>
</evidence>
<name>A0A1V9G3S0_9BACT</name>
<keyword evidence="4" id="KW-1185">Reference proteome</keyword>
<sequence length="117" mass="13280">MSDFWFNQAKNFSLKEKEIEAEIQFLTTEEGGRSSFIYSGYRGTFHYDGQYNSAAQEFIGQVKCYPGNIVNAYMAFAAPEAQIGRLYEGLIFDITEGARIVAHGTILKIFRKDLVKT</sequence>
<dbReference type="GO" id="GO:0005525">
    <property type="term" value="F:GTP binding"/>
    <property type="evidence" value="ECO:0007669"/>
    <property type="project" value="UniProtKB-KW"/>
</dbReference>
<evidence type="ECO:0000313" key="4">
    <source>
        <dbReference type="Proteomes" id="UP000192276"/>
    </source>
</evidence>
<comment type="caution">
    <text evidence="3">The sequence shown here is derived from an EMBL/GenBank/DDBJ whole genome shotgun (WGS) entry which is preliminary data.</text>
</comment>
<dbReference type="Proteomes" id="UP000192276">
    <property type="component" value="Unassembled WGS sequence"/>
</dbReference>
<evidence type="ECO:0000256" key="2">
    <source>
        <dbReference type="ARBA" id="ARBA00023134"/>
    </source>
</evidence>
<dbReference type="SUPFAM" id="SSF50465">
    <property type="entry name" value="EF-Tu/eEF-1alpha/eIF2-gamma C-terminal domain"/>
    <property type="match status" value="1"/>
</dbReference>